<sequence>MLYEIDEVEKVPWIDGSYDTITRLCFILSLILSSWIQKNFFNSFLTAAFLIVLLEQYTSFCSVSFESQCLVVGLIEIHMSDGEQYSHQCGTLGYPKEMKDKKEFHPPARLMNHSCVAERGRGSFS</sequence>
<name>A0A8J2S7A3_9CRUS</name>
<evidence type="ECO:0000313" key="1">
    <source>
        <dbReference type="EMBL" id="CAH0112004.1"/>
    </source>
</evidence>
<reference evidence="1" key="1">
    <citation type="submission" date="2021-11" db="EMBL/GenBank/DDBJ databases">
        <authorList>
            <person name="Schell T."/>
        </authorList>
    </citation>
    <scope>NUCLEOTIDE SEQUENCE</scope>
    <source>
        <strain evidence="1">M5</strain>
    </source>
</reference>
<protein>
    <submittedName>
        <fullName evidence="1">Uncharacterized protein</fullName>
    </submittedName>
</protein>
<keyword evidence="2" id="KW-1185">Reference proteome</keyword>
<evidence type="ECO:0000313" key="2">
    <source>
        <dbReference type="Proteomes" id="UP000789390"/>
    </source>
</evidence>
<dbReference type="EMBL" id="CAKKLH010000320">
    <property type="protein sequence ID" value="CAH0112004.1"/>
    <property type="molecule type" value="Genomic_DNA"/>
</dbReference>
<gene>
    <name evidence="1" type="ORF">DGAL_LOCUS15661</name>
</gene>
<dbReference type="Proteomes" id="UP000789390">
    <property type="component" value="Unassembled WGS sequence"/>
</dbReference>
<comment type="caution">
    <text evidence="1">The sequence shown here is derived from an EMBL/GenBank/DDBJ whole genome shotgun (WGS) entry which is preliminary data.</text>
</comment>
<accession>A0A8J2S7A3</accession>
<dbReference type="OrthoDB" id="62495at2759"/>
<organism evidence="1 2">
    <name type="scientific">Daphnia galeata</name>
    <dbReference type="NCBI Taxonomy" id="27404"/>
    <lineage>
        <taxon>Eukaryota</taxon>
        <taxon>Metazoa</taxon>
        <taxon>Ecdysozoa</taxon>
        <taxon>Arthropoda</taxon>
        <taxon>Crustacea</taxon>
        <taxon>Branchiopoda</taxon>
        <taxon>Diplostraca</taxon>
        <taxon>Cladocera</taxon>
        <taxon>Anomopoda</taxon>
        <taxon>Daphniidae</taxon>
        <taxon>Daphnia</taxon>
    </lineage>
</organism>
<dbReference type="AlphaFoldDB" id="A0A8J2S7A3"/>
<proteinExistence type="predicted"/>